<dbReference type="SUPFAM" id="SSF55486">
    <property type="entry name" value="Metalloproteases ('zincins'), catalytic domain"/>
    <property type="match status" value="1"/>
</dbReference>
<dbReference type="Proteomes" id="UP000294843">
    <property type="component" value="Unassembled WGS sequence"/>
</dbReference>
<dbReference type="NCBIfam" id="TIGR03296">
    <property type="entry name" value="M6dom_TIGR03296"/>
    <property type="match status" value="1"/>
</dbReference>
<proteinExistence type="predicted"/>
<dbReference type="InterPro" id="IPR048665">
    <property type="entry name" value="InhA-like_VEG"/>
</dbReference>
<dbReference type="Gene3D" id="3.40.390.10">
    <property type="entry name" value="Collagenase (Catalytic Domain)"/>
    <property type="match status" value="1"/>
</dbReference>
<keyword evidence="1" id="KW-0732">Signal</keyword>
<keyword evidence="4" id="KW-0482">Metalloprotease</keyword>
<keyword evidence="5" id="KW-1185">Reference proteome</keyword>
<evidence type="ECO:0000259" key="2">
    <source>
        <dbReference type="Pfam" id="PF05547"/>
    </source>
</evidence>
<dbReference type="Pfam" id="PF20774">
    <property type="entry name" value="InhA-like_VEG"/>
    <property type="match status" value="1"/>
</dbReference>
<dbReference type="InterPro" id="IPR024079">
    <property type="entry name" value="MetalloPept_cat_dom_sf"/>
</dbReference>
<sequence length="559" mass="62717">MKRIMITALAALLLASQSVIADGAEKVKTNPEIVQKRDFLPTFGMPAFKSRKYSGPVTKENVLIVMMDFSDSKQSTLKPGVGRYSPAANASRNYYPKYTKEHYRDLFFADRFKGSDGKSYRTVKNYYEISSGGSFTLSGQVSGWYRAKKPLSYYGVNEDANDDAHVHELIMEAAARVAKDKSINLKKYDRYDYYDRDQDGNINEPDGIIDKFIVVFSGIGESEGGGALGTNSIWEHVSEVGSRPHTIPGTYSRTSKFPGHRLAISEYGVMAEDSSVGTFTHEFGHMLGLIDEYDTSRSAGSHAGEPVRYWSLMSYGADAGKLVGSKPVGLSPLAKSDLQMMYGGNWLRGAVIKSTDITKKGKTYLLDQASSKGCNNDILRIELPDIRKRLKSGRYRNYQQYYLVEWRTHNGLDSGLSEIYDPFGRNYYGKGMLIWYVNEYYRNNSALINHPGKSLVGVVDATPKTLTSKTGHAPTTDIQIFDAPFNTKRYGNYNKLSNYFFKKSNTDPVPVFSDYNYTQAKLDNLMLPEAGRVLPQYGIKMRVVEQNKEGTVAKIKIYK</sequence>
<keyword evidence="4" id="KW-0378">Hydrolase</keyword>
<reference evidence="4 5" key="1">
    <citation type="submission" date="2019-01" db="EMBL/GenBank/DDBJ databases">
        <title>Draft genome sequences of the type strains of six Macrococcus species.</title>
        <authorList>
            <person name="Mazhar S."/>
            <person name="Altermann E."/>
            <person name="Hill C."/>
            <person name="Mcauliffe O."/>
        </authorList>
    </citation>
    <scope>NUCLEOTIDE SEQUENCE [LARGE SCALE GENOMIC DNA]</scope>
    <source>
        <strain evidence="4 5">ATCC 51825</strain>
    </source>
</reference>
<dbReference type="PANTHER" id="PTHR41775">
    <property type="entry name" value="SECRETED PROTEIN-RELATED"/>
    <property type="match status" value="1"/>
</dbReference>
<accession>A0A4R6C121</accession>
<protein>
    <submittedName>
        <fullName evidence="4">M6 family metalloprotease domain-containing protein</fullName>
    </submittedName>
</protein>
<keyword evidence="4" id="KW-0645">Protease</keyword>
<evidence type="ECO:0000313" key="5">
    <source>
        <dbReference type="Proteomes" id="UP000294843"/>
    </source>
</evidence>
<evidence type="ECO:0000259" key="3">
    <source>
        <dbReference type="Pfam" id="PF20774"/>
    </source>
</evidence>
<dbReference type="OrthoDB" id="275270at2"/>
<feature type="chain" id="PRO_5038721001" evidence="1">
    <location>
        <begin position="22"/>
        <end position="559"/>
    </location>
</feature>
<dbReference type="PANTHER" id="PTHR41775:SF1">
    <property type="entry name" value="PEPTIDASE M6-LIKE DOMAIN-CONTAINING PROTEIN"/>
    <property type="match status" value="1"/>
</dbReference>
<name>A0A4R6C121_9STAP</name>
<organism evidence="4 5">
    <name type="scientific">Macrococcus bovicus</name>
    <dbReference type="NCBI Taxonomy" id="69968"/>
    <lineage>
        <taxon>Bacteria</taxon>
        <taxon>Bacillati</taxon>
        <taxon>Bacillota</taxon>
        <taxon>Bacilli</taxon>
        <taxon>Bacillales</taxon>
        <taxon>Staphylococcaceae</taxon>
        <taxon>Macrococcus</taxon>
    </lineage>
</organism>
<dbReference type="GO" id="GO:0006508">
    <property type="term" value="P:proteolysis"/>
    <property type="evidence" value="ECO:0007669"/>
    <property type="project" value="UniProtKB-KW"/>
</dbReference>
<dbReference type="Pfam" id="PF05547">
    <property type="entry name" value="Peptidase_M6"/>
    <property type="match status" value="1"/>
</dbReference>
<evidence type="ECO:0000313" key="4">
    <source>
        <dbReference type="EMBL" id="TDM14622.1"/>
    </source>
</evidence>
<gene>
    <name evidence="4" type="ORF">ERX55_04190</name>
</gene>
<dbReference type="RefSeq" id="WP_133451351.1">
    <property type="nucleotide sequence ID" value="NZ_SCWF01000003.1"/>
</dbReference>
<comment type="caution">
    <text evidence="4">The sequence shown here is derived from an EMBL/GenBank/DDBJ whole genome shotgun (WGS) entry which is preliminary data.</text>
</comment>
<feature type="domain" description="Peptidase M6-like" evidence="2">
    <location>
        <begin position="52"/>
        <end position="347"/>
    </location>
</feature>
<dbReference type="EMBL" id="SCWF01000003">
    <property type="protein sequence ID" value="TDM14622.1"/>
    <property type="molecule type" value="Genomic_DNA"/>
</dbReference>
<evidence type="ECO:0000256" key="1">
    <source>
        <dbReference type="SAM" id="SignalP"/>
    </source>
</evidence>
<dbReference type="GO" id="GO:0008237">
    <property type="term" value="F:metallopeptidase activity"/>
    <property type="evidence" value="ECO:0007669"/>
    <property type="project" value="UniProtKB-KW"/>
</dbReference>
<dbReference type="AlphaFoldDB" id="A0A4R6C121"/>
<feature type="signal peptide" evidence="1">
    <location>
        <begin position="1"/>
        <end position="21"/>
    </location>
</feature>
<dbReference type="InterPro" id="IPR008757">
    <property type="entry name" value="Peptidase_M6-like_domain"/>
</dbReference>
<feature type="domain" description="Immune inhibitor A-like metallopeptidase VEG" evidence="3">
    <location>
        <begin position="397"/>
        <end position="554"/>
    </location>
</feature>